<evidence type="ECO:0000256" key="6">
    <source>
        <dbReference type="ARBA" id="ARBA00022771"/>
    </source>
</evidence>
<dbReference type="SUPFAM" id="SSF52025">
    <property type="entry name" value="PA domain"/>
    <property type="match status" value="1"/>
</dbReference>
<dbReference type="AlphaFoldDB" id="A0A0G4LGM6"/>
<evidence type="ECO:0000256" key="13">
    <source>
        <dbReference type="SAM" id="SignalP"/>
    </source>
</evidence>
<comment type="catalytic activity">
    <reaction evidence="1">
        <text>S-ubiquitinyl-[E2 ubiquitin-conjugating enzyme]-L-cysteine + [acceptor protein]-L-lysine = [E2 ubiquitin-conjugating enzyme]-L-cysteine + N(6)-ubiquitinyl-[acceptor protein]-L-lysine.</text>
        <dbReference type="EC" id="2.3.2.27"/>
    </reaction>
</comment>
<accession>A0A0G4LGM6</accession>
<dbReference type="InterPro" id="IPR003137">
    <property type="entry name" value="PA_domain"/>
</dbReference>
<dbReference type="Gene3D" id="3.30.40.10">
    <property type="entry name" value="Zinc/RING finger domain, C3HC4 (zinc finger)"/>
    <property type="match status" value="1"/>
</dbReference>
<dbReference type="GO" id="GO:0061630">
    <property type="term" value="F:ubiquitin protein ligase activity"/>
    <property type="evidence" value="ECO:0007669"/>
    <property type="project" value="UniProtKB-EC"/>
</dbReference>
<evidence type="ECO:0000259" key="14">
    <source>
        <dbReference type="PROSITE" id="PS50089"/>
    </source>
</evidence>
<dbReference type="EC" id="2.3.2.27" evidence="3"/>
<evidence type="ECO:0000256" key="2">
    <source>
        <dbReference type="ARBA" id="ARBA00004167"/>
    </source>
</evidence>
<gene>
    <name evidence="15" type="ORF">BN1708_012936</name>
</gene>
<dbReference type="PROSITE" id="PS51257">
    <property type="entry name" value="PROKAR_LIPOPROTEIN"/>
    <property type="match status" value="1"/>
</dbReference>
<feature type="region of interest" description="Disordered" evidence="11">
    <location>
        <begin position="629"/>
        <end position="681"/>
    </location>
</feature>
<dbReference type="InterPro" id="IPR046450">
    <property type="entry name" value="PA_dom_sf"/>
</dbReference>
<keyword evidence="4 12" id="KW-0812">Transmembrane</keyword>
<feature type="domain" description="RING-type" evidence="14">
    <location>
        <begin position="579"/>
        <end position="622"/>
    </location>
</feature>
<dbReference type="Gene3D" id="3.50.30.30">
    <property type="match status" value="1"/>
</dbReference>
<dbReference type="PANTHER" id="PTHR47168:SF1">
    <property type="entry name" value="OS02G0798600 PROTEIN"/>
    <property type="match status" value="1"/>
</dbReference>
<dbReference type="GO" id="GO:0016020">
    <property type="term" value="C:membrane"/>
    <property type="evidence" value="ECO:0007669"/>
    <property type="project" value="UniProtKB-SubCell"/>
</dbReference>
<protein>
    <recommendedName>
        <fullName evidence="3">RING-type E3 ubiquitin transferase</fullName>
        <ecNumber evidence="3">2.3.2.27</ecNumber>
    </recommendedName>
</protein>
<keyword evidence="13" id="KW-0732">Signal</keyword>
<keyword evidence="6 10" id="KW-0863">Zinc-finger</keyword>
<feature type="signal peptide" evidence="13">
    <location>
        <begin position="1"/>
        <end position="23"/>
    </location>
</feature>
<dbReference type="SUPFAM" id="SSF57850">
    <property type="entry name" value="RING/U-box"/>
    <property type="match status" value="1"/>
</dbReference>
<evidence type="ECO:0000256" key="1">
    <source>
        <dbReference type="ARBA" id="ARBA00000900"/>
    </source>
</evidence>
<dbReference type="Proteomes" id="UP000044602">
    <property type="component" value="Unassembled WGS sequence"/>
</dbReference>
<dbReference type="EMBL" id="CVQH01011891">
    <property type="protein sequence ID" value="CRK20795.1"/>
    <property type="molecule type" value="Genomic_DNA"/>
</dbReference>
<dbReference type="GO" id="GO:0008270">
    <property type="term" value="F:zinc ion binding"/>
    <property type="evidence" value="ECO:0007669"/>
    <property type="project" value="UniProtKB-KW"/>
</dbReference>
<evidence type="ECO:0000256" key="3">
    <source>
        <dbReference type="ARBA" id="ARBA00012483"/>
    </source>
</evidence>
<evidence type="ECO:0000256" key="4">
    <source>
        <dbReference type="ARBA" id="ARBA00022692"/>
    </source>
</evidence>
<evidence type="ECO:0000313" key="16">
    <source>
        <dbReference type="Proteomes" id="UP000044602"/>
    </source>
</evidence>
<keyword evidence="7" id="KW-0862">Zinc</keyword>
<dbReference type="InterPro" id="IPR051653">
    <property type="entry name" value="E3_ligase_sorting_rcpt"/>
</dbReference>
<proteinExistence type="predicted"/>
<dbReference type="SMART" id="SM00184">
    <property type="entry name" value="RING"/>
    <property type="match status" value="1"/>
</dbReference>
<feature type="chain" id="PRO_5002566724" description="RING-type E3 ubiquitin transferase" evidence="13">
    <location>
        <begin position="24"/>
        <end position="707"/>
    </location>
</feature>
<evidence type="ECO:0000256" key="10">
    <source>
        <dbReference type="PROSITE-ProRule" id="PRU00175"/>
    </source>
</evidence>
<feature type="compositionally biased region" description="Low complexity" evidence="11">
    <location>
        <begin position="543"/>
        <end position="553"/>
    </location>
</feature>
<name>A0A0G4LGM6_VERLO</name>
<feature type="region of interest" description="Disordered" evidence="11">
    <location>
        <begin position="506"/>
        <end position="566"/>
    </location>
</feature>
<dbReference type="InterPro" id="IPR013083">
    <property type="entry name" value="Znf_RING/FYVE/PHD"/>
</dbReference>
<feature type="compositionally biased region" description="Low complexity" evidence="11">
    <location>
        <begin position="476"/>
        <end position="490"/>
    </location>
</feature>
<dbReference type="PROSITE" id="PS50089">
    <property type="entry name" value="ZF_RING_2"/>
    <property type="match status" value="1"/>
</dbReference>
<dbReference type="InterPro" id="IPR001841">
    <property type="entry name" value="Znf_RING"/>
</dbReference>
<keyword evidence="8 12" id="KW-1133">Transmembrane helix</keyword>
<evidence type="ECO:0000256" key="11">
    <source>
        <dbReference type="SAM" id="MobiDB-lite"/>
    </source>
</evidence>
<dbReference type="CDD" id="cd16454">
    <property type="entry name" value="RING-H2_PA-TM-RING"/>
    <property type="match status" value="1"/>
</dbReference>
<dbReference type="FunFam" id="3.30.40.10:FF:000364">
    <property type="entry name" value="Protease-associated PA domain protein"/>
    <property type="match status" value="1"/>
</dbReference>
<keyword evidence="5" id="KW-0479">Metal-binding</keyword>
<evidence type="ECO:0000256" key="5">
    <source>
        <dbReference type="ARBA" id="ARBA00022723"/>
    </source>
</evidence>
<evidence type="ECO:0000256" key="9">
    <source>
        <dbReference type="ARBA" id="ARBA00023136"/>
    </source>
</evidence>
<comment type="subcellular location">
    <subcellularLocation>
        <location evidence="2">Membrane</location>
        <topology evidence="2">Single-pass membrane protein</topology>
    </subcellularLocation>
</comment>
<evidence type="ECO:0000256" key="8">
    <source>
        <dbReference type="ARBA" id="ARBA00022989"/>
    </source>
</evidence>
<keyword evidence="16" id="KW-1185">Reference proteome</keyword>
<dbReference type="PANTHER" id="PTHR47168">
    <property type="entry name" value="RING ZINC FINGER DOMAIN SUPERFAMILY PROTEIN-RELATED"/>
    <property type="match status" value="1"/>
</dbReference>
<reference evidence="15 16" key="1">
    <citation type="submission" date="2015-05" db="EMBL/GenBank/DDBJ databases">
        <authorList>
            <person name="Wang D.B."/>
            <person name="Wang M."/>
        </authorList>
    </citation>
    <scope>NUCLEOTIDE SEQUENCE [LARGE SCALE GENOMIC DNA]</scope>
    <source>
        <strain evidence="15">VL1</strain>
    </source>
</reference>
<feature type="compositionally biased region" description="Polar residues" evidence="11">
    <location>
        <begin position="521"/>
        <end position="532"/>
    </location>
</feature>
<organism evidence="15 16">
    <name type="scientific">Verticillium longisporum</name>
    <name type="common">Verticillium dahliae var. longisporum</name>
    <dbReference type="NCBI Taxonomy" id="100787"/>
    <lineage>
        <taxon>Eukaryota</taxon>
        <taxon>Fungi</taxon>
        <taxon>Dikarya</taxon>
        <taxon>Ascomycota</taxon>
        <taxon>Pezizomycotina</taxon>
        <taxon>Sordariomycetes</taxon>
        <taxon>Hypocreomycetidae</taxon>
        <taxon>Glomerellales</taxon>
        <taxon>Plectosphaerellaceae</taxon>
        <taxon>Verticillium</taxon>
    </lineage>
</organism>
<feature type="transmembrane region" description="Helical" evidence="12">
    <location>
        <begin position="422"/>
        <end position="442"/>
    </location>
</feature>
<evidence type="ECO:0000256" key="12">
    <source>
        <dbReference type="SAM" id="Phobius"/>
    </source>
</evidence>
<dbReference type="Pfam" id="PF02225">
    <property type="entry name" value="PA"/>
    <property type="match status" value="1"/>
</dbReference>
<evidence type="ECO:0000256" key="7">
    <source>
        <dbReference type="ARBA" id="ARBA00022833"/>
    </source>
</evidence>
<evidence type="ECO:0000313" key="15">
    <source>
        <dbReference type="EMBL" id="CRK20795.1"/>
    </source>
</evidence>
<sequence length="707" mass="76701">MRTPRILILVLFFVACLFLFCRSITSIAQRPKPALSAKMAGMPKNSVSSFFSFNSGFSLFSPNAVISLTDDNSTLFPAQPAAFGPLLPHHGLSGRLWIGSAFLDDDDFGDEYEDTIGGTELGCSDIPGWHFTRPGAGLTNPDVGATRSLDGLDDADEHLLQPFAGSRSRNDARAANAAHARVYPPRQSADISGSIVLLSRGGCGFLEKVMWAQRRGASALIVGDSQKGGPLIQMFARGDTSNVTIPSVFTARTTARILSSLAHVGSLVIGDGEDEEAYPFRVPQSTDKRRLHFSKVASTHKFRPRHLKSDLTRGGSFSPAGTHWLRRLFGWDDEHTEAVDASYSEPLASAAGQYDDSQHQSEKDNMVSVLFGGTDGKLAHTATSDIPMPKLHAPEAGSLQAHDGLWVTITPSDNGTPFFDTLLVLVISPLVTLTFVYAILILRARLRRRRWRAPKSVVEQLPVRTYHTVAPSPIHTPRSPSPVSSCPTTPLLQQVPDRPTALRFQSSGELPVSESHLAPTSAANIPTPTTAARSEREKALGSTPTNIPTPTTTARSEREKALGSTPSQWKKYMGRQVECVVCLEEYENGVSQVMSLPCGHEFHADCITPWLTTRRRTCPICKGDVVRSLARGSSSGPTYEPYHDESDDEDAAQASSSGGRDEDVEQGILSPSPGRRESRAEAWLNRLSANFGATIPSGDPLHEDRSR</sequence>
<feature type="region of interest" description="Disordered" evidence="11">
    <location>
        <begin position="469"/>
        <end position="494"/>
    </location>
</feature>
<dbReference type="STRING" id="100787.A0A0G4LGM6"/>
<dbReference type="Pfam" id="PF13639">
    <property type="entry name" value="zf-RING_2"/>
    <property type="match status" value="1"/>
</dbReference>
<keyword evidence="9 12" id="KW-0472">Membrane</keyword>